<keyword evidence="1" id="KW-1133">Transmembrane helix</keyword>
<gene>
    <name evidence="2" type="ORF">ASZ90_018514</name>
</gene>
<feature type="transmembrane region" description="Helical" evidence="1">
    <location>
        <begin position="12"/>
        <end position="29"/>
    </location>
</feature>
<proteinExistence type="predicted"/>
<keyword evidence="1" id="KW-0812">Transmembrane</keyword>
<sequence>MSKNIVTLDESPLLVCAIIFLLTIVFFQTRYRFPRQGV</sequence>
<accession>A0A0W8E605</accession>
<reference evidence="2" key="1">
    <citation type="journal article" date="2015" name="Proc. Natl. Acad. Sci. U.S.A.">
        <title>Networks of energetic and metabolic interactions define dynamics in microbial communities.</title>
        <authorList>
            <person name="Embree M."/>
            <person name="Liu J.K."/>
            <person name="Al-Bassam M.M."/>
            <person name="Zengler K."/>
        </authorList>
    </citation>
    <scope>NUCLEOTIDE SEQUENCE</scope>
</reference>
<evidence type="ECO:0000256" key="1">
    <source>
        <dbReference type="SAM" id="Phobius"/>
    </source>
</evidence>
<name>A0A0W8E605_9ZZZZ</name>
<protein>
    <submittedName>
        <fullName evidence="2">Uncharacterized protein</fullName>
    </submittedName>
</protein>
<keyword evidence="1" id="KW-0472">Membrane</keyword>
<dbReference type="AlphaFoldDB" id="A0A0W8E605"/>
<evidence type="ECO:0000313" key="2">
    <source>
        <dbReference type="EMBL" id="KUG04068.1"/>
    </source>
</evidence>
<organism evidence="2">
    <name type="scientific">hydrocarbon metagenome</name>
    <dbReference type="NCBI Taxonomy" id="938273"/>
    <lineage>
        <taxon>unclassified sequences</taxon>
        <taxon>metagenomes</taxon>
        <taxon>ecological metagenomes</taxon>
    </lineage>
</organism>
<dbReference type="EMBL" id="LNQE01001860">
    <property type="protein sequence ID" value="KUG04068.1"/>
    <property type="molecule type" value="Genomic_DNA"/>
</dbReference>
<comment type="caution">
    <text evidence="2">The sequence shown here is derived from an EMBL/GenBank/DDBJ whole genome shotgun (WGS) entry which is preliminary data.</text>
</comment>